<protein>
    <recommendedName>
        <fullName evidence="1">DUF306 domain-containing protein</fullName>
    </recommendedName>
</protein>
<evidence type="ECO:0000313" key="2">
    <source>
        <dbReference type="EMBL" id="EJW92661.1"/>
    </source>
</evidence>
<dbReference type="InterPro" id="IPR038670">
    <property type="entry name" value="HslJ-like_sf"/>
</dbReference>
<dbReference type="EMBL" id="AMCI01007409">
    <property type="protein sequence ID" value="EJW92661.1"/>
    <property type="molecule type" value="Genomic_DNA"/>
</dbReference>
<dbReference type="PANTHER" id="PTHR35535:SF1">
    <property type="entry name" value="HEAT SHOCK PROTEIN HSLJ"/>
    <property type="match status" value="1"/>
</dbReference>
<dbReference type="InterPro" id="IPR053147">
    <property type="entry name" value="Hsp_HslJ-like"/>
</dbReference>
<dbReference type="Gene3D" id="2.40.128.270">
    <property type="match status" value="2"/>
</dbReference>
<dbReference type="AlphaFoldDB" id="J9FCP1"/>
<dbReference type="InterPro" id="IPR005184">
    <property type="entry name" value="DUF306_Meta_HslJ"/>
</dbReference>
<gene>
    <name evidence="2" type="ORF">EVA_19209</name>
</gene>
<feature type="domain" description="DUF306" evidence="1">
    <location>
        <begin position="26"/>
        <end position="133"/>
    </location>
</feature>
<sequence>MMAACAGVCMVSCGNGQQSLSVSSLNGEWTITTVGGEKITAEDMPFIGFNVAEKRMYGNSGCNRMMGSLVTDSLKPSALKFDQVGSTRMMCPDMNTEEKVLGAINQVASFQAVDGQADAVALCGADGQVLMTLEKKEAAAPVQADLNGEWLVETIGGQPVGESEKAPFLGFNLAENKIYGCAGCNNIHGMLVMENSHPNALKFDQVGATMMMCPDMTVETNVLKALGEVRGYQLVDGKLSLLGESGNELMVLKKK</sequence>
<accession>J9FCP1</accession>
<comment type="caution">
    <text evidence="2">The sequence shown here is derived from an EMBL/GenBank/DDBJ whole genome shotgun (WGS) entry which is preliminary data.</text>
</comment>
<reference evidence="2" key="1">
    <citation type="journal article" date="2012" name="PLoS ONE">
        <title>Gene sets for utilization of primary and secondary nutrition supplies in the distal gut of endangered iberian lynx.</title>
        <authorList>
            <person name="Alcaide M."/>
            <person name="Messina E."/>
            <person name="Richter M."/>
            <person name="Bargiela R."/>
            <person name="Peplies J."/>
            <person name="Huws S.A."/>
            <person name="Newbold C.J."/>
            <person name="Golyshin P.N."/>
            <person name="Simon M.A."/>
            <person name="Lopez G."/>
            <person name="Yakimov M.M."/>
            <person name="Ferrer M."/>
        </authorList>
    </citation>
    <scope>NUCLEOTIDE SEQUENCE</scope>
</reference>
<evidence type="ECO:0000259" key="1">
    <source>
        <dbReference type="Pfam" id="PF03724"/>
    </source>
</evidence>
<name>J9FCP1_9ZZZZ</name>
<organism evidence="2">
    <name type="scientific">gut metagenome</name>
    <dbReference type="NCBI Taxonomy" id="749906"/>
    <lineage>
        <taxon>unclassified sequences</taxon>
        <taxon>metagenomes</taxon>
        <taxon>organismal metagenomes</taxon>
    </lineage>
</organism>
<feature type="domain" description="DUF306" evidence="1">
    <location>
        <begin position="145"/>
        <end position="252"/>
    </location>
</feature>
<dbReference type="PANTHER" id="PTHR35535">
    <property type="entry name" value="HEAT SHOCK PROTEIN HSLJ"/>
    <property type="match status" value="1"/>
</dbReference>
<proteinExistence type="predicted"/>
<dbReference type="Pfam" id="PF03724">
    <property type="entry name" value="META"/>
    <property type="match status" value="2"/>
</dbReference>